<dbReference type="PANTHER" id="PTHR16027">
    <property type="entry name" value="DILUTE DOMAIN-CONTAINING PROTEIN YPR089W"/>
    <property type="match status" value="1"/>
</dbReference>
<proteinExistence type="predicted"/>
<dbReference type="PROSITE" id="PS50088">
    <property type="entry name" value="ANK_REPEAT"/>
    <property type="match status" value="1"/>
</dbReference>
<dbReference type="SMART" id="SM01132">
    <property type="entry name" value="DIL"/>
    <property type="match status" value="1"/>
</dbReference>
<dbReference type="CDD" id="cd15473">
    <property type="entry name" value="Myo5p-like_CBD_DIL_ANK"/>
    <property type="match status" value="1"/>
</dbReference>
<feature type="region of interest" description="Disordered" evidence="2">
    <location>
        <begin position="1103"/>
        <end position="1190"/>
    </location>
</feature>
<keyword evidence="5" id="KW-1185">Reference proteome</keyword>
<dbReference type="GeneID" id="30155968"/>
<dbReference type="InterPro" id="IPR002110">
    <property type="entry name" value="Ankyrin_rpt"/>
</dbReference>
<feature type="compositionally biased region" description="Low complexity" evidence="2">
    <location>
        <begin position="613"/>
        <end position="639"/>
    </location>
</feature>
<dbReference type="Pfam" id="PF01843">
    <property type="entry name" value="DIL"/>
    <property type="match status" value="1"/>
</dbReference>
<evidence type="ECO:0000259" key="3">
    <source>
        <dbReference type="PROSITE" id="PS51126"/>
    </source>
</evidence>
<feature type="region of interest" description="Disordered" evidence="2">
    <location>
        <begin position="1"/>
        <end position="42"/>
    </location>
</feature>
<dbReference type="SUPFAM" id="SSF48403">
    <property type="entry name" value="Ankyrin repeat"/>
    <property type="match status" value="1"/>
</dbReference>
<feature type="region of interest" description="Disordered" evidence="2">
    <location>
        <begin position="989"/>
        <end position="1029"/>
    </location>
</feature>
<dbReference type="InterPro" id="IPR052072">
    <property type="entry name" value="Vascular_dev_regulator"/>
</dbReference>
<dbReference type="InterPro" id="IPR036770">
    <property type="entry name" value="Ankyrin_rpt-contain_sf"/>
</dbReference>
<protein>
    <recommendedName>
        <fullName evidence="3">Dilute domain-containing protein</fullName>
    </recommendedName>
</protein>
<dbReference type="Pfam" id="PF00023">
    <property type="entry name" value="Ank"/>
    <property type="match status" value="1"/>
</dbReference>
<dbReference type="AlphaFoldDB" id="A0A1E3HMU5"/>
<accession>A0A1E3HMU5</accession>
<feature type="region of interest" description="Disordered" evidence="2">
    <location>
        <begin position="597"/>
        <end position="645"/>
    </location>
</feature>
<name>A0A1E3HMU5_9TREE</name>
<dbReference type="Proteomes" id="UP000094065">
    <property type="component" value="Unassembled WGS sequence"/>
</dbReference>
<dbReference type="PROSITE" id="PS50297">
    <property type="entry name" value="ANK_REP_REGION"/>
    <property type="match status" value="1"/>
</dbReference>
<dbReference type="Gene3D" id="1.25.40.20">
    <property type="entry name" value="Ankyrin repeat-containing domain"/>
    <property type="match status" value="1"/>
</dbReference>
<feature type="compositionally biased region" description="Basic and acidic residues" evidence="2">
    <location>
        <begin position="807"/>
        <end position="817"/>
    </location>
</feature>
<feature type="compositionally biased region" description="Low complexity" evidence="2">
    <location>
        <begin position="1"/>
        <end position="30"/>
    </location>
</feature>
<dbReference type="PROSITE" id="PS51126">
    <property type="entry name" value="DILUTE"/>
    <property type="match status" value="1"/>
</dbReference>
<feature type="compositionally biased region" description="Basic and acidic residues" evidence="2">
    <location>
        <begin position="1143"/>
        <end position="1159"/>
    </location>
</feature>
<dbReference type="InterPro" id="IPR037986">
    <property type="entry name" value="Myo5p-like_CBD_DIL"/>
</dbReference>
<feature type="domain" description="Dilute" evidence="3">
    <location>
        <begin position="447"/>
        <end position="795"/>
    </location>
</feature>
<feature type="region of interest" description="Disordered" evidence="2">
    <location>
        <begin position="805"/>
        <end position="836"/>
    </location>
</feature>
<feature type="compositionally biased region" description="Polar residues" evidence="2">
    <location>
        <begin position="1014"/>
        <end position="1025"/>
    </location>
</feature>
<gene>
    <name evidence="4" type="ORF">L202_04659</name>
</gene>
<dbReference type="PANTHER" id="PTHR16027:SF6">
    <property type="entry name" value="DILUTE DOMAIN-CONTAINING PROTEIN"/>
    <property type="match status" value="1"/>
</dbReference>
<keyword evidence="1" id="KW-0040">ANK repeat</keyword>
<dbReference type="SMART" id="SM00248">
    <property type="entry name" value="ANK"/>
    <property type="match status" value="3"/>
</dbReference>
<dbReference type="OrthoDB" id="426293at2759"/>
<dbReference type="STRING" id="1295533.A0A1E3HMU5"/>
<dbReference type="InterPro" id="IPR002710">
    <property type="entry name" value="Dilute_dom"/>
</dbReference>
<feature type="compositionally biased region" description="Polar residues" evidence="2">
    <location>
        <begin position="1110"/>
        <end position="1120"/>
    </location>
</feature>
<dbReference type="EMBL" id="AWGJ01000007">
    <property type="protein sequence ID" value="ODN77485.1"/>
    <property type="molecule type" value="Genomic_DNA"/>
</dbReference>
<comment type="caution">
    <text evidence="4">The sequence shown here is derived from an EMBL/GenBank/DDBJ whole genome shotgun (WGS) entry which is preliminary data.</text>
</comment>
<evidence type="ECO:0000256" key="2">
    <source>
        <dbReference type="SAM" id="MobiDB-lite"/>
    </source>
</evidence>
<reference evidence="4 5" key="1">
    <citation type="submission" date="2016-06" db="EMBL/GenBank/DDBJ databases">
        <title>Evolution of pathogenesis and genome organization in the Tremellales.</title>
        <authorList>
            <person name="Cuomo C."/>
            <person name="Litvintseva A."/>
            <person name="Heitman J."/>
            <person name="Chen Y."/>
            <person name="Sun S."/>
            <person name="Springer D."/>
            <person name="Dromer F."/>
            <person name="Young S."/>
            <person name="Zeng Q."/>
            <person name="Chapman S."/>
            <person name="Gujja S."/>
            <person name="Saif S."/>
            <person name="Birren B."/>
        </authorList>
    </citation>
    <scope>NUCLEOTIDE SEQUENCE [LARGE SCALE GENOMIC DNA]</scope>
    <source>
        <strain evidence="4 5">CBS 6039</strain>
    </source>
</reference>
<evidence type="ECO:0000313" key="5">
    <source>
        <dbReference type="Proteomes" id="UP000094065"/>
    </source>
</evidence>
<feature type="compositionally biased region" description="Low complexity" evidence="2">
    <location>
        <begin position="1127"/>
        <end position="1142"/>
    </location>
</feature>
<organism evidence="4 5">
    <name type="scientific">Cryptococcus amylolentus CBS 6039</name>
    <dbReference type="NCBI Taxonomy" id="1295533"/>
    <lineage>
        <taxon>Eukaryota</taxon>
        <taxon>Fungi</taxon>
        <taxon>Dikarya</taxon>
        <taxon>Basidiomycota</taxon>
        <taxon>Agaricomycotina</taxon>
        <taxon>Tremellomycetes</taxon>
        <taxon>Tremellales</taxon>
        <taxon>Cryptococcaceae</taxon>
        <taxon>Cryptococcus</taxon>
    </lineage>
</organism>
<feature type="repeat" description="ANK" evidence="1">
    <location>
        <begin position="211"/>
        <end position="243"/>
    </location>
</feature>
<evidence type="ECO:0000313" key="4">
    <source>
        <dbReference type="EMBL" id="ODN77485.1"/>
    </source>
</evidence>
<dbReference type="RefSeq" id="XP_018992721.1">
    <property type="nucleotide sequence ID" value="XM_019138778.1"/>
</dbReference>
<dbReference type="GO" id="GO:0051020">
    <property type="term" value="F:GTPase binding"/>
    <property type="evidence" value="ECO:0007669"/>
    <property type="project" value="TreeGrafter"/>
</dbReference>
<evidence type="ECO:0000256" key="1">
    <source>
        <dbReference type="PROSITE-ProRule" id="PRU00023"/>
    </source>
</evidence>
<sequence>MTTTTPQTPQTPTLSSPFTPTRRRTSQQFSPIFTPRMGSVSDMDTPHVLQRAVMEGQDVPESPIIDRDFGMMLSPGYRAGESSTRGIGGAAPEPRFLSDPSPQSIFPLLDEDEHNATQETDLRKALILRHAIHWGVERGDVDLVNWICSLDGRWRGVLDKEVETLEDSENWGIVGMAVMCTCGRQEKEEIVRAVVQRWGVSVGPRGGRDRNGWTPLHLAVLVSTPPLVSFLLSHGASPHDTNSRGLTALDLVVGIPDREAITLFLEHAISVPHPSTPLPSSSFVPPSSTALTSLPPARQKMLGRRRRKASRYLEKMEAQGRRERVEAERERWVIDRVRVVDVRPELVLPRKEVKRNNGLEVDLDLELDAQDQADDEEQEEINHLEFNSNMLVFSLVNLPEIFDILISDYTPVSQPLAKRTLPANVLFYYARFAWYMCDEGWLEELIEGAVERVEEGVYDNIEDLAFLAFWAYNSCVLLHHLQSDDGLRVACEDLGLLTMVEELVNAIHVFVIRIAERRIDSVLDSAVLDYETLDDFADVRFEGEWSLFRSFVPKKKREMPKASSIFSAAGTSPGGLSTSSGSRQSIDLSVSPGMASALKTPNRPQSMGDLRLSSSGRSSSHESGTSSTFSTPGGNTPSPEVDSGPGKITEILTGVLLVLQLYEVNPALIVQAFSQIYFWIACELFNRILTRKKYLCRSKALQIRMNLTALDDWIRSNGLPAKIATQHLAPVSQLLQWLQCLSQIKEFDTLIGTMQGMKAINPLHMRRAVRDYRYEVNEGRMADDCSQYLVQLQRDWERRRLQQAGADAERRKSHSSEWSEESWGTEQSGASGWSGGMEEPTSVDALFDGSIVLAEFTPHTAPESIGELLDSRYMLPFLLPEEEIYLIAAPPKDAAYQSLYLPSSPFVTDTPTGRPLSRSSFSSSRPLGYRIPFIGKIRELTPDFFKWMKEREVEMKLSREALKIEKRAVPALVHPLGPSHRGAMTINTTMRQPPDDKTNLSPTPTKTINKKRSGNFSAVSPSPATVTPPAVKEADISTTLSMLYPTPTKPGANLPSPGLRSTASMNELREKKIVGNAFNDIVEEEGDEVHGHVRSESFKMRAMAREGSGDSLSSNDSQPTGPAFLTSPSSIESSGGSRWWRLGRGEQDSETERRRREASEDTIAPGDGWVPGDVKTPDAKTPLSARRFWG</sequence>